<evidence type="ECO:0000313" key="7">
    <source>
        <dbReference type="EMBL" id="RBQ14128.1"/>
    </source>
</evidence>
<keyword evidence="5" id="KW-1133">Transmembrane helix</keyword>
<dbReference type="AlphaFoldDB" id="A0A366LJR5"/>
<organism evidence="7 8">
    <name type="scientific">Spongiactinospora rosea</name>
    <dbReference type="NCBI Taxonomy" id="2248750"/>
    <lineage>
        <taxon>Bacteria</taxon>
        <taxon>Bacillati</taxon>
        <taxon>Actinomycetota</taxon>
        <taxon>Actinomycetes</taxon>
        <taxon>Streptosporangiales</taxon>
        <taxon>Streptosporangiaceae</taxon>
        <taxon>Spongiactinospora</taxon>
    </lineage>
</organism>
<feature type="region of interest" description="Disordered" evidence="4">
    <location>
        <begin position="1"/>
        <end position="56"/>
    </location>
</feature>
<evidence type="ECO:0000256" key="5">
    <source>
        <dbReference type="SAM" id="Phobius"/>
    </source>
</evidence>
<feature type="transmembrane region" description="Helical" evidence="5">
    <location>
        <begin position="114"/>
        <end position="137"/>
    </location>
</feature>
<comment type="caution">
    <text evidence="7">The sequence shown here is derived from an EMBL/GenBank/DDBJ whole genome shotgun (WGS) entry which is preliminary data.</text>
</comment>
<dbReference type="Pfam" id="PF07730">
    <property type="entry name" value="HisKA_3"/>
    <property type="match status" value="1"/>
</dbReference>
<keyword evidence="1" id="KW-0808">Transferase</keyword>
<feature type="transmembrane region" description="Helical" evidence="5">
    <location>
        <begin position="143"/>
        <end position="160"/>
    </location>
</feature>
<keyword evidence="5" id="KW-0472">Membrane</keyword>
<accession>A0A366LJR5</accession>
<dbReference type="PANTHER" id="PTHR24421:SF63">
    <property type="entry name" value="SENSOR HISTIDINE KINASE DESK"/>
    <property type="match status" value="1"/>
</dbReference>
<proteinExistence type="predicted"/>
<evidence type="ECO:0000256" key="3">
    <source>
        <dbReference type="ARBA" id="ARBA00023012"/>
    </source>
</evidence>
<dbReference type="InterPro" id="IPR050482">
    <property type="entry name" value="Sensor_HK_TwoCompSys"/>
</dbReference>
<gene>
    <name evidence="7" type="ORF">DP939_42455</name>
</gene>
<dbReference type="CDD" id="cd16917">
    <property type="entry name" value="HATPase_UhpB-NarQ-NarX-like"/>
    <property type="match status" value="1"/>
</dbReference>
<keyword evidence="8" id="KW-1185">Reference proteome</keyword>
<keyword evidence="5" id="KW-0812">Transmembrane</keyword>
<dbReference type="InterPro" id="IPR036890">
    <property type="entry name" value="HATPase_C_sf"/>
</dbReference>
<feature type="transmembrane region" description="Helical" evidence="5">
    <location>
        <begin position="194"/>
        <end position="212"/>
    </location>
</feature>
<name>A0A366LJR5_9ACTN</name>
<dbReference type="PANTHER" id="PTHR24421">
    <property type="entry name" value="NITRATE/NITRITE SENSOR PROTEIN NARX-RELATED"/>
    <property type="match status" value="1"/>
</dbReference>
<dbReference type="Proteomes" id="UP000253303">
    <property type="component" value="Unassembled WGS sequence"/>
</dbReference>
<protein>
    <recommendedName>
        <fullName evidence="6">Signal transduction histidine kinase subgroup 3 dimerisation and phosphoacceptor domain-containing protein</fullName>
    </recommendedName>
</protein>
<dbReference type="Gene3D" id="1.20.5.1930">
    <property type="match status" value="1"/>
</dbReference>
<evidence type="ECO:0000256" key="2">
    <source>
        <dbReference type="ARBA" id="ARBA00022777"/>
    </source>
</evidence>
<reference evidence="7 8" key="1">
    <citation type="submission" date="2018-06" db="EMBL/GenBank/DDBJ databases">
        <title>Sphaerisporangium craniellae sp. nov., isolated from a marine sponge in the South China Sea.</title>
        <authorList>
            <person name="Li L."/>
        </authorList>
    </citation>
    <scope>NUCLEOTIDE SEQUENCE [LARGE SCALE GENOMIC DNA]</scope>
    <source>
        <strain evidence="7 8">LHW63015</strain>
    </source>
</reference>
<dbReference type="EMBL" id="QMEY01000038">
    <property type="protein sequence ID" value="RBQ14128.1"/>
    <property type="molecule type" value="Genomic_DNA"/>
</dbReference>
<evidence type="ECO:0000313" key="8">
    <source>
        <dbReference type="Proteomes" id="UP000253303"/>
    </source>
</evidence>
<evidence type="ECO:0000259" key="6">
    <source>
        <dbReference type="Pfam" id="PF07730"/>
    </source>
</evidence>
<sequence>MPTALPAASRSGPDGEAAGGIGFTESVRSAGLEEGCPRSRSPPTPMTPGGGSRSGDLARMCVRRIRLHEPCWDAMERMRGSRAPRPAPLRRLGTFLRRRLPVLPRLPEPSPARLSGLALAAGISGLIGRVLAGAATAAGQDPMVWPVVAMALPAFLLLHVGALHRAFSGRGVPWWVLGGQVALTYLPMPLAGPAWAPMCGLLAGAVFMAAGLRRSPLLLAAACACGPALLVVPGHGSGVWAAAVPMVGVAEYALVSLAVRARRLAAEQSETVQRAVGLERRRFTRDLHDLVGHRLAVLVLKIELTQRLYDDGDQRVRDEIKELLDLARNLTGDVRSVAHGLRASSLETELSSARAVLESTGVRCQIKVTCRRLPAEATEVLAYVLREGVTNILRHTRARECAIQLVERDGLVRLSMTNDGVLPPYRRNRGETRSGGNGLPNLSERVSELGGWLDATTGQRGLFRLAVYFPRNL</sequence>
<evidence type="ECO:0000256" key="1">
    <source>
        <dbReference type="ARBA" id="ARBA00022679"/>
    </source>
</evidence>
<dbReference type="SUPFAM" id="SSF55874">
    <property type="entry name" value="ATPase domain of HSP90 chaperone/DNA topoisomerase II/histidine kinase"/>
    <property type="match status" value="1"/>
</dbReference>
<dbReference type="Gene3D" id="3.30.565.10">
    <property type="entry name" value="Histidine kinase-like ATPase, C-terminal domain"/>
    <property type="match status" value="1"/>
</dbReference>
<dbReference type="GO" id="GO:0046983">
    <property type="term" value="F:protein dimerization activity"/>
    <property type="evidence" value="ECO:0007669"/>
    <property type="project" value="InterPro"/>
</dbReference>
<feature type="domain" description="Signal transduction histidine kinase subgroup 3 dimerisation and phosphoacceptor" evidence="6">
    <location>
        <begin position="279"/>
        <end position="345"/>
    </location>
</feature>
<keyword evidence="3" id="KW-0902">Two-component regulatory system</keyword>
<feature type="transmembrane region" description="Helical" evidence="5">
    <location>
        <begin position="239"/>
        <end position="259"/>
    </location>
</feature>
<dbReference type="GO" id="GO:0000155">
    <property type="term" value="F:phosphorelay sensor kinase activity"/>
    <property type="evidence" value="ECO:0007669"/>
    <property type="project" value="InterPro"/>
</dbReference>
<dbReference type="InterPro" id="IPR011712">
    <property type="entry name" value="Sig_transdc_His_kin_sub3_dim/P"/>
</dbReference>
<dbReference type="GO" id="GO:0016020">
    <property type="term" value="C:membrane"/>
    <property type="evidence" value="ECO:0007669"/>
    <property type="project" value="InterPro"/>
</dbReference>
<evidence type="ECO:0000256" key="4">
    <source>
        <dbReference type="SAM" id="MobiDB-lite"/>
    </source>
</evidence>
<feature type="transmembrane region" description="Helical" evidence="5">
    <location>
        <begin position="217"/>
        <end position="233"/>
    </location>
</feature>
<keyword evidence="2" id="KW-0418">Kinase</keyword>